<dbReference type="InterPro" id="IPR006664">
    <property type="entry name" value="OMP_bac"/>
</dbReference>
<evidence type="ECO:0000256" key="3">
    <source>
        <dbReference type="ARBA" id="ARBA00023237"/>
    </source>
</evidence>
<dbReference type="EMBL" id="JBEPNW010000002">
    <property type="protein sequence ID" value="MET3867443.1"/>
    <property type="molecule type" value="Genomic_DNA"/>
</dbReference>
<evidence type="ECO:0000256" key="4">
    <source>
        <dbReference type="PROSITE-ProRule" id="PRU00473"/>
    </source>
</evidence>
<proteinExistence type="predicted"/>
<feature type="compositionally biased region" description="Low complexity" evidence="5">
    <location>
        <begin position="39"/>
        <end position="49"/>
    </location>
</feature>
<dbReference type="PRINTS" id="PR01021">
    <property type="entry name" value="OMPADOMAIN"/>
</dbReference>
<feature type="domain" description="OmpA-like" evidence="6">
    <location>
        <begin position="107"/>
        <end position="225"/>
    </location>
</feature>
<dbReference type="InterPro" id="IPR036737">
    <property type="entry name" value="OmpA-like_sf"/>
</dbReference>
<gene>
    <name evidence="7" type="ORF">ABIC20_004752</name>
</gene>
<feature type="compositionally biased region" description="Basic and acidic residues" evidence="5">
    <location>
        <begin position="57"/>
        <end position="67"/>
    </location>
</feature>
<dbReference type="Proteomes" id="UP001549119">
    <property type="component" value="Unassembled WGS sequence"/>
</dbReference>
<dbReference type="Gene3D" id="3.30.1330.60">
    <property type="entry name" value="OmpA-like domain"/>
    <property type="match status" value="1"/>
</dbReference>
<feature type="region of interest" description="Disordered" evidence="5">
    <location>
        <begin position="39"/>
        <end position="71"/>
    </location>
</feature>
<keyword evidence="2 4" id="KW-0472">Membrane</keyword>
<dbReference type="PANTHER" id="PTHR30329:SF21">
    <property type="entry name" value="LIPOPROTEIN YIAD-RELATED"/>
    <property type="match status" value="1"/>
</dbReference>
<dbReference type="SUPFAM" id="SSF103088">
    <property type="entry name" value="OmpA-like"/>
    <property type="match status" value="1"/>
</dbReference>
<evidence type="ECO:0000313" key="7">
    <source>
        <dbReference type="EMBL" id="MET3867443.1"/>
    </source>
</evidence>
<dbReference type="PROSITE" id="PS51123">
    <property type="entry name" value="OMPA_2"/>
    <property type="match status" value="1"/>
</dbReference>
<protein>
    <submittedName>
        <fullName evidence="7">Outer membrane protein OmpA-like peptidoglycan-associated protein</fullName>
    </submittedName>
</protein>
<comment type="caution">
    <text evidence="7">The sequence shown here is derived from an EMBL/GenBank/DDBJ whole genome shotgun (WGS) entry which is preliminary data.</text>
</comment>
<dbReference type="PANTHER" id="PTHR30329">
    <property type="entry name" value="STATOR ELEMENT OF FLAGELLAR MOTOR COMPLEX"/>
    <property type="match status" value="1"/>
</dbReference>
<dbReference type="InterPro" id="IPR006665">
    <property type="entry name" value="OmpA-like"/>
</dbReference>
<dbReference type="GeneID" id="6139078"/>
<evidence type="ECO:0000313" key="8">
    <source>
        <dbReference type="Proteomes" id="UP001549119"/>
    </source>
</evidence>
<dbReference type="CDD" id="cd07185">
    <property type="entry name" value="OmpA_C-like"/>
    <property type="match status" value="1"/>
</dbReference>
<evidence type="ECO:0000256" key="5">
    <source>
        <dbReference type="SAM" id="MobiDB-lite"/>
    </source>
</evidence>
<evidence type="ECO:0000259" key="6">
    <source>
        <dbReference type="PROSITE" id="PS51123"/>
    </source>
</evidence>
<dbReference type="InterPro" id="IPR050330">
    <property type="entry name" value="Bact_OuterMem_StrucFunc"/>
</dbReference>
<reference evidence="7 8" key="1">
    <citation type="submission" date="2024-06" db="EMBL/GenBank/DDBJ databases">
        <title>Genomics of switchgrass bacterial isolates.</title>
        <authorList>
            <person name="Shade A."/>
        </authorList>
    </citation>
    <scope>NUCLEOTIDE SEQUENCE [LARGE SCALE GENOMIC DNA]</scope>
    <source>
        <strain evidence="7 8">PvP084</strain>
    </source>
</reference>
<keyword evidence="3" id="KW-0998">Cell outer membrane</keyword>
<evidence type="ECO:0000256" key="2">
    <source>
        <dbReference type="ARBA" id="ARBA00023136"/>
    </source>
</evidence>
<keyword evidence="8" id="KW-1185">Reference proteome</keyword>
<dbReference type="RefSeq" id="WP_012319982.1">
    <property type="nucleotide sequence ID" value="NZ_BJXP01000012.1"/>
</dbReference>
<evidence type="ECO:0000256" key="1">
    <source>
        <dbReference type="ARBA" id="ARBA00004442"/>
    </source>
</evidence>
<name>A0ABV2NLS5_9HYPH</name>
<accession>A0ABV2NLS5</accession>
<organism evidence="7 8">
    <name type="scientific">Methylobacterium radiotolerans</name>
    <dbReference type="NCBI Taxonomy" id="31998"/>
    <lineage>
        <taxon>Bacteria</taxon>
        <taxon>Pseudomonadati</taxon>
        <taxon>Pseudomonadota</taxon>
        <taxon>Alphaproteobacteria</taxon>
        <taxon>Hyphomicrobiales</taxon>
        <taxon>Methylobacteriaceae</taxon>
        <taxon>Methylobacterium</taxon>
    </lineage>
</organism>
<comment type="subcellular location">
    <subcellularLocation>
        <location evidence="1">Cell outer membrane</location>
    </subcellularLocation>
</comment>
<dbReference type="Pfam" id="PF00691">
    <property type="entry name" value="OmpA"/>
    <property type="match status" value="1"/>
</dbReference>
<sequence>MRTHDLPRAARTRLGRSGLLLAIGLALVVPARANPLTEVPGARAAQPDAAAPPPDPVADRAQAEEARATNPSATAIIRSLAPFADGDPGAPARPLTISPDDGGPAVRVVPARAVDLTVFFAYDSARLTPEARIQLEPLGEALRAQPLAGHAFLIAGHTDAAGGRAYNRRLSLARARAVKAHLVETYGLAPERLRVHGWGPARPKDPDAPLSRVNRRVEVSLIAPARSGALRFVLPVADHTCTDSADPRLRTDLDLDDFGAAPTPRPCAE</sequence>